<dbReference type="SUPFAM" id="SSF46689">
    <property type="entry name" value="Homeodomain-like"/>
    <property type="match status" value="1"/>
</dbReference>
<dbReference type="OrthoDB" id="9811084at2"/>
<feature type="DNA-binding region" description="H-T-H motif" evidence="2">
    <location>
        <begin position="47"/>
        <end position="66"/>
    </location>
</feature>
<evidence type="ECO:0000259" key="4">
    <source>
        <dbReference type="PROSITE" id="PS50977"/>
    </source>
</evidence>
<evidence type="ECO:0000313" key="5">
    <source>
        <dbReference type="EMBL" id="RST85443.1"/>
    </source>
</evidence>
<sequence length="222" mass="24483">MLDDGGDLSVRPTGSKERRDRRVMRTRAALQRALVSLVREQDYDAITVDDVCRKADVGRSTFYLHFANKDDLKRSGLADLKARLVEGANLSADRFSFVLPLLEHASEHLLHYRALAGTRGRGVSLNALRDIVHAVVDADISGEGGDAEDVGRIPPEIAAQFLTGAFMGMLAWWLDGGARLPPETLDAAFRRLAAEGMTALQRDNDSERWPLAQDSRDPECNL</sequence>
<evidence type="ECO:0000256" key="1">
    <source>
        <dbReference type="ARBA" id="ARBA00023125"/>
    </source>
</evidence>
<dbReference type="EMBL" id="RWKW01000055">
    <property type="protein sequence ID" value="RST85443.1"/>
    <property type="molecule type" value="Genomic_DNA"/>
</dbReference>
<dbReference type="PROSITE" id="PS50977">
    <property type="entry name" value="HTH_TETR_2"/>
    <property type="match status" value="1"/>
</dbReference>
<evidence type="ECO:0000313" key="6">
    <source>
        <dbReference type="Proteomes" id="UP000278398"/>
    </source>
</evidence>
<organism evidence="5 6">
    <name type="scientific">Aquibium carbonis</name>
    <dbReference type="NCBI Taxonomy" id="2495581"/>
    <lineage>
        <taxon>Bacteria</taxon>
        <taxon>Pseudomonadati</taxon>
        <taxon>Pseudomonadota</taxon>
        <taxon>Alphaproteobacteria</taxon>
        <taxon>Hyphomicrobiales</taxon>
        <taxon>Phyllobacteriaceae</taxon>
        <taxon>Aquibium</taxon>
    </lineage>
</organism>
<accession>A0A3S0A5U5</accession>
<dbReference type="InterPro" id="IPR039532">
    <property type="entry name" value="TetR_C_Firmicutes"/>
</dbReference>
<dbReference type="Gene3D" id="1.10.357.10">
    <property type="entry name" value="Tetracycline Repressor, domain 2"/>
    <property type="match status" value="1"/>
</dbReference>
<dbReference type="PANTHER" id="PTHR43479:SF7">
    <property type="entry name" value="TETR-FAMILY TRANSCRIPTIONAL REGULATOR"/>
    <property type="match status" value="1"/>
</dbReference>
<feature type="region of interest" description="Disordered" evidence="3">
    <location>
        <begin position="1"/>
        <end position="22"/>
    </location>
</feature>
<dbReference type="Proteomes" id="UP000278398">
    <property type="component" value="Unassembled WGS sequence"/>
</dbReference>
<name>A0A3S0A5U5_9HYPH</name>
<dbReference type="Pfam" id="PF14278">
    <property type="entry name" value="TetR_C_8"/>
    <property type="match status" value="1"/>
</dbReference>
<dbReference type="InterPro" id="IPR009057">
    <property type="entry name" value="Homeodomain-like_sf"/>
</dbReference>
<evidence type="ECO:0000256" key="3">
    <source>
        <dbReference type="SAM" id="MobiDB-lite"/>
    </source>
</evidence>
<dbReference type="InterPro" id="IPR050624">
    <property type="entry name" value="HTH-type_Tx_Regulator"/>
</dbReference>
<evidence type="ECO:0000256" key="2">
    <source>
        <dbReference type="PROSITE-ProRule" id="PRU00335"/>
    </source>
</evidence>
<dbReference type="GO" id="GO:0003677">
    <property type="term" value="F:DNA binding"/>
    <property type="evidence" value="ECO:0007669"/>
    <property type="project" value="UniProtKB-UniRule"/>
</dbReference>
<dbReference type="RefSeq" id="WP_126700793.1">
    <property type="nucleotide sequence ID" value="NZ_RWKW01000055.1"/>
</dbReference>
<gene>
    <name evidence="5" type="ORF">EJC49_15220</name>
</gene>
<protein>
    <submittedName>
        <fullName evidence="5">TetR/AcrR family transcriptional regulator</fullName>
    </submittedName>
</protein>
<comment type="caution">
    <text evidence="5">The sequence shown here is derived from an EMBL/GenBank/DDBJ whole genome shotgun (WGS) entry which is preliminary data.</text>
</comment>
<dbReference type="InterPro" id="IPR001647">
    <property type="entry name" value="HTH_TetR"/>
</dbReference>
<dbReference type="PANTHER" id="PTHR43479">
    <property type="entry name" value="ACREF/ENVCD OPERON REPRESSOR-RELATED"/>
    <property type="match status" value="1"/>
</dbReference>
<keyword evidence="1 2" id="KW-0238">DNA-binding</keyword>
<feature type="region of interest" description="Disordered" evidence="3">
    <location>
        <begin position="203"/>
        <end position="222"/>
    </location>
</feature>
<reference evidence="5 6" key="1">
    <citation type="submission" date="2018-12" db="EMBL/GenBank/DDBJ databases">
        <title>Mesorhizobium carbonis sp. nov., isolated from coal mine water.</title>
        <authorList>
            <person name="Xin W."/>
            <person name="Xu Z."/>
            <person name="Xiang F."/>
            <person name="Zhang J."/>
            <person name="Xi L."/>
            <person name="Liu J."/>
        </authorList>
    </citation>
    <scope>NUCLEOTIDE SEQUENCE [LARGE SCALE GENOMIC DNA]</scope>
    <source>
        <strain evidence="5 6">B2.3</strain>
    </source>
</reference>
<keyword evidence="6" id="KW-1185">Reference proteome</keyword>
<dbReference type="Pfam" id="PF00440">
    <property type="entry name" value="TetR_N"/>
    <property type="match status" value="1"/>
</dbReference>
<feature type="domain" description="HTH tetR-type" evidence="4">
    <location>
        <begin position="24"/>
        <end position="84"/>
    </location>
</feature>
<dbReference type="AlphaFoldDB" id="A0A3S0A5U5"/>
<proteinExistence type="predicted"/>